<accession>A0A644X6B6</accession>
<evidence type="ECO:0000256" key="1">
    <source>
        <dbReference type="SAM" id="Coils"/>
    </source>
</evidence>
<dbReference type="InterPro" id="IPR021451">
    <property type="entry name" value="DUF3102"/>
</dbReference>
<gene>
    <name evidence="2" type="ORF">SDC9_57704</name>
</gene>
<evidence type="ECO:0000313" key="2">
    <source>
        <dbReference type="EMBL" id="MPM11361.1"/>
    </source>
</evidence>
<sequence length="331" mass="38434">MNNVQIIRTADMIAAEINAIKDQTRNIVLYNSIEIGRRLVEAKEIVGHGEWSNWLEKSVDYSQRTANNLMKIFKEYGASQMSLLGDNLNSQTYANLSYSQALALIGLEPEERENFVKDNKIDDMSTRELQAAIKEKQKLEEQLKAKEEEANKNKEKIKKYQEENKKIKSKIDEINSKKQEELTNREVEIENLRNHINSLEKRIEEEKENARDPEAEEEINKTTKLLQEKAVELGQALKEIESLKKELEEKPIEINAEIPEEVTRELEELRDRVSKATSQNESSVKFKIYFNELAKGFSDLLKSLGEIEEEEIKEKYKSAVKKLINDMNNNL</sequence>
<dbReference type="Gene3D" id="1.10.287.1490">
    <property type="match status" value="1"/>
</dbReference>
<proteinExistence type="predicted"/>
<dbReference type="EMBL" id="VSSQ01001821">
    <property type="protein sequence ID" value="MPM11361.1"/>
    <property type="molecule type" value="Genomic_DNA"/>
</dbReference>
<protein>
    <submittedName>
        <fullName evidence="2">Uncharacterized protein</fullName>
    </submittedName>
</protein>
<comment type="caution">
    <text evidence="2">The sequence shown here is derived from an EMBL/GenBank/DDBJ whole genome shotgun (WGS) entry which is preliminary data.</text>
</comment>
<feature type="coiled-coil region" evidence="1">
    <location>
        <begin position="122"/>
        <end position="250"/>
    </location>
</feature>
<keyword evidence="1" id="KW-0175">Coiled coil</keyword>
<organism evidence="2">
    <name type="scientific">bioreactor metagenome</name>
    <dbReference type="NCBI Taxonomy" id="1076179"/>
    <lineage>
        <taxon>unclassified sequences</taxon>
        <taxon>metagenomes</taxon>
        <taxon>ecological metagenomes</taxon>
    </lineage>
</organism>
<dbReference type="Pfam" id="PF11300">
    <property type="entry name" value="DUF3102"/>
    <property type="match status" value="1"/>
</dbReference>
<dbReference type="AlphaFoldDB" id="A0A644X6B6"/>
<reference evidence="2" key="1">
    <citation type="submission" date="2019-08" db="EMBL/GenBank/DDBJ databases">
        <authorList>
            <person name="Kucharzyk K."/>
            <person name="Murdoch R.W."/>
            <person name="Higgins S."/>
            <person name="Loffler F."/>
        </authorList>
    </citation>
    <scope>NUCLEOTIDE SEQUENCE</scope>
</reference>
<name>A0A644X6B6_9ZZZZ</name>